<protein>
    <submittedName>
        <fullName evidence="2">Uncharacterized protein</fullName>
    </submittedName>
</protein>
<feature type="region of interest" description="Disordered" evidence="1">
    <location>
        <begin position="30"/>
        <end position="55"/>
    </location>
</feature>
<dbReference type="Proteomes" id="UP001415857">
    <property type="component" value="Unassembled WGS sequence"/>
</dbReference>
<evidence type="ECO:0000313" key="3">
    <source>
        <dbReference type="Proteomes" id="UP001415857"/>
    </source>
</evidence>
<keyword evidence="3" id="KW-1185">Reference proteome</keyword>
<proteinExistence type="predicted"/>
<evidence type="ECO:0000313" key="2">
    <source>
        <dbReference type="EMBL" id="KAK9282658.1"/>
    </source>
</evidence>
<comment type="caution">
    <text evidence="2">The sequence shown here is derived from an EMBL/GenBank/DDBJ whole genome shotgun (WGS) entry which is preliminary data.</text>
</comment>
<reference evidence="2 3" key="1">
    <citation type="journal article" date="2024" name="Plant J.">
        <title>Genome sequences and population genomics reveal climatic adaptation and genomic divergence between two closely related sweetgum species.</title>
        <authorList>
            <person name="Xu W.Q."/>
            <person name="Ren C.Q."/>
            <person name="Zhang X.Y."/>
            <person name="Comes H.P."/>
            <person name="Liu X.H."/>
            <person name="Li Y.G."/>
            <person name="Kettle C.J."/>
            <person name="Jalonen R."/>
            <person name="Gaisberger H."/>
            <person name="Ma Y.Z."/>
            <person name="Qiu Y.X."/>
        </authorList>
    </citation>
    <scope>NUCLEOTIDE SEQUENCE [LARGE SCALE GENOMIC DNA]</scope>
    <source>
        <strain evidence="2">Hangzhou</strain>
    </source>
</reference>
<evidence type="ECO:0000256" key="1">
    <source>
        <dbReference type="SAM" id="MobiDB-lite"/>
    </source>
</evidence>
<gene>
    <name evidence="2" type="ORF">L1049_010878</name>
</gene>
<sequence length="104" mass="11654">MYGIGDGSQESQKDVGLLFHEKYTRGELIKNGEFMDSDHHHQQQQQQQQQQSSGLIRYRSAPSSFFANVLNGSGVGCDDFLDHRSSEAEPVFGRFSSGGLLCRR</sequence>
<organism evidence="2 3">
    <name type="scientific">Liquidambar formosana</name>
    <name type="common">Formosan gum</name>
    <dbReference type="NCBI Taxonomy" id="63359"/>
    <lineage>
        <taxon>Eukaryota</taxon>
        <taxon>Viridiplantae</taxon>
        <taxon>Streptophyta</taxon>
        <taxon>Embryophyta</taxon>
        <taxon>Tracheophyta</taxon>
        <taxon>Spermatophyta</taxon>
        <taxon>Magnoliopsida</taxon>
        <taxon>eudicotyledons</taxon>
        <taxon>Gunneridae</taxon>
        <taxon>Pentapetalae</taxon>
        <taxon>Saxifragales</taxon>
        <taxon>Altingiaceae</taxon>
        <taxon>Liquidambar</taxon>
    </lineage>
</organism>
<dbReference type="EMBL" id="JBBPBK010000006">
    <property type="protein sequence ID" value="KAK9282658.1"/>
    <property type="molecule type" value="Genomic_DNA"/>
</dbReference>
<name>A0AAP0RRE6_LIQFO</name>
<accession>A0AAP0RRE6</accession>
<dbReference type="AlphaFoldDB" id="A0AAP0RRE6"/>